<evidence type="ECO:0000256" key="5">
    <source>
        <dbReference type="SAM" id="Phobius"/>
    </source>
</evidence>
<feature type="transmembrane region" description="Helical" evidence="5">
    <location>
        <begin position="161"/>
        <end position="182"/>
    </location>
</feature>
<proteinExistence type="predicted"/>
<evidence type="ECO:0000256" key="3">
    <source>
        <dbReference type="ARBA" id="ARBA00022989"/>
    </source>
</evidence>
<dbReference type="InterPro" id="IPR007016">
    <property type="entry name" value="O-antigen_ligase-rel_domated"/>
</dbReference>
<protein>
    <submittedName>
        <fullName evidence="7">O-Antigen ligase</fullName>
    </submittedName>
</protein>
<keyword evidence="4 5" id="KW-0472">Membrane</keyword>
<reference evidence="7 8" key="1">
    <citation type="submission" date="2016-10" db="EMBL/GenBank/DDBJ databases">
        <authorList>
            <person name="de Groot N.N."/>
        </authorList>
    </citation>
    <scope>NUCLEOTIDE SEQUENCE [LARGE SCALE GENOMIC DNA]</scope>
    <source>
        <strain evidence="7 8">L 420-91</strain>
    </source>
</reference>
<dbReference type="GO" id="GO:0016874">
    <property type="term" value="F:ligase activity"/>
    <property type="evidence" value="ECO:0007669"/>
    <property type="project" value="UniProtKB-KW"/>
</dbReference>
<keyword evidence="2 5" id="KW-0812">Transmembrane</keyword>
<feature type="transmembrane region" description="Helical" evidence="5">
    <location>
        <begin position="139"/>
        <end position="154"/>
    </location>
</feature>
<feature type="transmembrane region" description="Helical" evidence="5">
    <location>
        <begin position="290"/>
        <end position="308"/>
    </location>
</feature>
<evidence type="ECO:0000313" key="8">
    <source>
        <dbReference type="Proteomes" id="UP000198956"/>
    </source>
</evidence>
<feature type="transmembrane region" description="Helical" evidence="5">
    <location>
        <begin position="244"/>
        <end position="260"/>
    </location>
</feature>
<feature type="transmembrane region" description="Helical" evidence="5">
    <location>
        <begin position="24"/>
        <end position="48"/>
    </location>
</feature>
<feature type="transmembrane region" description="Helical" evidence="5">
    <location>
        <begin position="436"/>
        <end position="457"/>
    </location>
</feature>
<dbReference type="OrthoDB" id="1762823at2"/>
<keyword evidence="7" id="KW-0436">Ligase</keyword>
<dbReference type="GO" id="GO:0016020">
    <property type="term" value="C:membrane"/>
    <property type="evidence" value="ECO:0007669"/>
    <property type="project" value="UniProtKB-SubCell"/>
</dbReference>
<dbReference type="AlphaFoldDB" id="A0A1G8DLV8"/>
<evidence type="ECO:0000256" key="4">
    <source>
        <dbReference type="ARBA" id="ARBA00023136"/>
    </source>
</evidence>
<feature type="transmembrane region" description="Helical" evidence="5">
    <location>
        <begin position="219"/>
        <end position="237"/>
    </location>
</feature>
<feature type="transmembrane region" description="Helical" evidence="5">
    <location>
        <begin position="500"/>
        <end position="517"/>
    </location>
</feature>
<evidence type="ECO:0000259" key="6">
    <source>
        <dbReference type="Pfam" id="PF04932"/>
    </source>
</evidence>
<dbReference type="EMBL" id="FNDE01000034">
    <property type="protein sequence ID" value="SDH58400.1"/>
    <property type="molecule type" value="Genomic_DNA"/>
</dbReference>
<feature type="transmembrane region" description="Helical" evidence="5">
    <location>
        <begin position="99"/>
        <end position="119"/>
    </location>
</feature>
<dbReference type="PANTHER" id="PTHR37422:SF13">
    <property type="entry name" value="LIPOPOLYSACCHARIDE BIOSYNTHESIS PROTEIN PA4999-RELATED"/>
    <property type="match status" value="1"/>
</dbReference>
<accession>A0A1G8DLV8</accession>
<name>A0A1G8DLV8_ANETH</name>
<feature type="transmembrane region" description="Helical" evidence="5">
    <location>
        <begin position="266"/>
        <end position="283"/>
    </location>
</feature>
<sequence length="524" mass="58215">MSTKQGMNIDQMLNMEGQKSADRVLIWGLLFAIAVIPLLTRAAIFPFFSPVITGTSLDTGMKADIFTYYKFIWLMLVVAFAICVFVYKMLAKGYQIQPSYINFPLLIMFVFVLLSGVFAEYKTLAMFGQYNRHEGTLTYLGYFILFFIAANILYTEKKMNLLIYALYPLLFINAGLGLAYFYGYDILNNAFFQGILLPAGLSKESLNGFVSSTINNPNYVSGIAGMLVVLFLTKALLSGQGKKKALDIICAVVAFALLLSSLSTSGFVTFVVLLPLIFVMVLLRRNKKAALLPALVILIAFPLVFFAMNSHNSLVWKESLGFFFGTSSGAMEGKNSAGEAIGWKDFVQKHSPFSVHVASAATESGNADDEFNLPPQGWAAGTGRVYIWSKTLELIQANPFLGYGMDTLAYYFPQDDPYKNSGINDPNTIVDKPHNMYIGLAFGSGVIMLLAFLVLIVRHAWQHVLLFKRRIQTERQAILASLFAGWCAYLVQAMFNDSVIGTGFIFWILFGVSVSLLREERTES</sequence>
<feature type="transmembrane region" description="Helical" evidence="5">
    <location>
        <begin position="68"/>
        <end position="87"/>
    </location>
</feature>
<dbReference type="Proteomes" id="UP000198956">
    <property type="component" value="Unassembled WGS sequence"/>
</dbReference>
<keyword evidence="3 5" id="KW-1133">Transmembrane helix</keyword>
<feature type="domain" description="O-antigen ligase-related" evidence="6">
    <location>
        <begin position="250"/>
        <end position="453"/>
    </location>
</feature>
<feature type="transmembrane region" description="Helical" evidence="5">
    <location>
        <begin position="477"/>
        <end position="494"/>
    </location>
</feature>
<comment type="subcellular location">
    <subcellularLocation>
        <location evidence="1">Membrane</location>
        <topology evidence="1">Multi-pass membrane protein</topology>
    </subcellularLocation>
</comment>
<evidence type="ECO:0000256" key="1">
    <source>
        <dbReference type="ARBA" id="ARBA00004141"/>
    </source>
</evidence>
<evidence type="ECO:0000313" key="7">
    <source>
        <dbReference type="EMBL" id="SDH58400.1"/>
    </source>
</evidence>
<evidence type="ECO:0000256" key="2">
    <source>
        <dbReference type="ARBA" id="ARBA00022692"/>
    </source>
</evidence>
<dbReference type="PANTHER" id="PTHR37422">
    <property type="entry name" value="TEICHURONIC ACID BIOSYNTHESIS PROTEIN TUAE"/>
    <property type="match status" value="1"/>
</dbReference>
<gene>
    <name evidence="7" type="ORF">SAMN04489735_103422</name>
</gene>
<dbReference type="RefSeq" id="WP_091261013.1">
    <property type="nucleotide sequence ID" value="NZ_FNDE01000034.1"/>
</dbReference>
<organism evidence="7 8">
    <name type="scientific">Aneurinibacillus thermoaerophilus</name>
    <dbReference type="NCBI Taxonomy" id="143495"/>
    <lineage>
        <taxon>Bacteria</taxon>
        <taxon>Bacillati</taxon>
        <taxon>Bacillota</taxon>
        <taxon>Bacilli</taxon>
        <taxon>Bacillales</taxon>
        <taxon>Paenibacillaceae</taxon>
        <taxon>Aneurinibacillus group</taxon>
        <taxon>Aneurinibacillus</taxon>
    </lineage>
</organism>
<dbReference type="InterPro" id="IPR051533">
    <property type="entry name" value="WaaL-like"/>
</dbReference>
<dbReference type="Pfam" id="PF04932">
    <property type="entry name" value="Wzy_C"/>
    <property type="match status" value="1"/>
</dbReference>